<evidence type="ECO:0000313" key="2">
    <source>
        <dbReference type="EMBL" id="VVB15939.1"/>
    </source>
</evidence>
<dbReference type="PANTHER" id="PTHR33625:SF4">
    <property type="entry name" value="OS08G0179900 PROTEIN"/>
    <property type="match status" value="1"/>
</dbReference>
<dbReference type="EMBL" id="CABITT030000008">
    <property type="protein sequence ID" value="VVB15939.1"/>
    <property type="molecule type" value="Genomic_DNA"/>
</dbReference>
<dbReference type="OrthoDB" id="659599at2759"/>
<dbReference type="Proteomes" id="UP000489600">
    <property type="component" value="Unassembled WGS sequence"/>
</dbReference>
<gene>
    <name evidence="2" type="ORF">ANE_LOCUS26383</name>
</gene>
<comment type="caution">
    <text evidence="2">The sequence shown here is derived from an EMBL/GenBank/DDBJ whole genome shotgun (WGS) entry which is preliminary data.</text>
</comment>
<accession>A0A565CQL9</accession>
<dbReference type="PANTHER" id="PTHR33625">
    <property type="entry name" value="OS08G0179900 PROTEIN"/>
    <property type="match status" value="1"/>
</dbReference>
<reference evidence="2" key="1">
    <citation type="submission" date="2019-07" db="EMBL/GenBank/DDBJ databases">
        <authorList>
            <person name="Dittberner H."/>
        </authorList>
    </citation>
    <scope>NUCLEOTIDE SEQUENCE [LARGE SCALE GENOMIC DNA]</scope>
</reference>
<keyword evidence="3" id="KW-1185">Reference proteome</keyword>
<evidence type="ECO:0000313" key="3">
    <source>
        <dbReference type="Proteomes" id="UP000489600"/>
    </source>
</evidence>
<evidence type="ECO:0000256" key="1">
    <source>
        <dbReference type="SAM" id="MobiDB-lite"/>
    </source>
</evidence>
<feature type="region of interest" description="Disordered" evidence="1">
    <location>
        <begin position="201"/>
        <end position="221"/>
    </location>
</feature>
<protein>
    <submittedName>
        <fullName evidence="2">Uncharacterized protein</fullName>
    </submittedName>
</protein>
<dbReference type="AlphaFoldDB" id="A0A565CQL9"/>
<organism evidence="2 3">
    <name type="scientific">Arabis nemorensis</name>
    <dbReference type="NCBI Taxonomy" id="586526"/>
    <lineage>
        <taxon>Eukaryota</taxon>
        <taxon>Viridiplantae</taxon>
        <taxon>Streptophyta</taxon>
        <taxon>Embryophyta</taxon>
        <taxon>Tracheophyta</taxon>
        <taxon>Spermatophyta</taxon>
        <taxon>Magnoliopsida</taxon>
        <taxon>eudicotyledons</taxon>
        <taxon>Gunneridae</taxon>
        <taxon>Pentapetalae</taxon>
        <taxon>rosids</taxon>
        <taxon>malvids</taxon>
        <taxon>Brassicales</taxon>
        <taxon>Brassicaceae</taxon>
        <taxon>Arabideae</taxon>
        <taxon>Arabis</taxon>
    </lineage>
</organism>
<sequence length="295" mass="31799">MGGGRAMATAAKVAGIGVAKGGFRGGFGFAAAAPSPASEQFMVKSTAVPKPVSASISSVAHPSVEDDSMIMHRPVWDDWEFAEEEPIPRVVFSKPPSLQEAKEATEDLKEAINMVYIKSPMENSNDLGSVSKMHSSFQSSENRAIESAVPQVALQAFAFLSENTAAQTVVASIASDPKVWDAVMENKDLMKFLEIKNTVASSQGEADNDDQSEDSSTTQTEVCEAKPIELLEILQDMKLKAVRLMENVSSYFGGLFGLGSVTEEDGEDKRTFFNDPRSLFGLAVVVIFMVVLKRS</sequence>
<name>A0A565CQL9_9BRAS</name>
<proteinExistence type="predicted"/>